<comment type="catalytic activity">
    <reaction evidence="7 9 10">
        <text>orotidine 5'-phosphate + H(+) = UMP + CO2</text>
        <dbReference type="Rhea" id="RHEA:11596"/>
        <dbReference type="ChEBI" id="CHEBI:15378"/>
        <dbReference type="ChEBI" id="CHEBI:16526"/>
        <dbReference type="ChEBI" id="CHEBI:57538"/>
        <dbReference type="ChEBI" id="CHEBI:57865"/>
        <dbReference type="EC" id="4.1.1.23"/>
    </reaction>
</comment>
<comment type="similarity">
    <text evidence="8 9">Belongs to the OMP decarboxylase family. Type 1 subfamily.</text>
</comment>
<feature type="active site" description="Proton donor" evidence="9">
    <location>
        <position position="61"/>
    </location>
</feature>
<protein>
    <recommendedName>
        <fullName evidence="9">Orotidine 5'-phosphate decarboxylase</fullName>
        <ecNumber evidence="9">4.1.1.23</ecNumber>
    </recommendedName>
    <alternativeName>
        <fullName evidence="9">OMP decarboxylase</fullName>
        <shortName evidence="9">OMPDCase</shortName>
        <shortName evidence="9">OMPdecase</shortName>
    </alternativeName>
</protein>
<evidence type="ECO:0000256" key="7">
    <source>
        <dbReference type="ARBA" id="ARBA00049157"/>
    </source>
</evidence>
<dbReference type="Proteomes" id="UP000035996">
    <property type="component" value="Unassembled WGS sequence"/>
</dbReference>
<feature type="binding site" evidence="9">
    <location>
        <position position="10"/>
    </location>
    <ligand>
        <name>substrate</name>
    </ligand>
</feature>
<dbReference type="InterPro" id="IPR001754">
    <property type="entry name" value="OMPdeCOase_dom"/>
</dbReference>
<evidence type="ECO:0000256" key="10">
    <source>
        <dbReference type="RuleBase" id="RU000512"/>
    </source>
</evidence>
<dbReference type="NCBIfam" id="NF001273">
    <property type="entry name" value="PRK00230.1"/>
    <property type="match status" value="1"/>
</dbReference>
<dbReference type="InterPro" id="IPR014732">
    <property type="entry name" value="OMPdecase"/>
</dbReference>
<dbReference type="GeneID" id="301328479"/>
<dbReference type="PROSITE" id="PS00156">
    <property type="entry name" value="OMPDECASE"/>
    <property type="match status" value="1"/>
</dbReference>
<comment type="subunit">
    <text evidence="3 9">Homodimer.</text>
</comment>
<dbReference type="GO" id="GO:0006207">
    <property type="term" value="P:'de novo' pyrimidine nucleobase biosynthetic process"/>
    <property type="evidence" value="ECO:0007669"/>
    <property type="project" value="InterPro"/>
</dbReference>
<dbReference type="EMBL" id="LELK01000001">
    <property type="protein sequence ID" value="KMM38738.1"/>
    <property type="molecule type" value="Genomic_DNA"/>
</dbReference>
<evidence type="ECO:0000313" key="12">
    <source>
        <dbReference type="Proteomes" id="UP000035996"/>
    </source>
</evidence>
<dbReference type="HAMAP" id="MF_01200_B">
    <property type="entry name" value="OMPdecase_type1_B"/>
    <property type="match status" value="1"/>
</dbReference>
<dbReference type="EC" id="4.1.1.23" evidence="9"/>
<dbReference type="PATRIC" id="fig|157733.3.peg.3348"/>
<feature type="binding site" evidence="9">
    <location>
        <position position="193"/>
    </location>
    <ligand>
        <name>substrate</name>
    </ligand>
</feature>
<evidence type="ECO:0000256" key="2">
    <source>
        <dbReference type="ARBA" id="ARBA00004861"/>
    </source>
</evidence>
<dbReference type="STRING" id="157733.AB986_05550"/>
<dbReference type="GO" id="GO:0044205">
    <property type="term" value="P:'de novo' UMP biosynthetic process"/>
    <property type="evidence" value="ECO:0007669"/>
    <property type="project" value="UniProtKB-UniRule"/>
</dbReference>
<reference evidence="11" key="1">
    <citation type="submission" date="2015-06" db="EMBL/GenBank/DDBJ databases">
        <authorList>
            <person name="Liu B."/>
            <person name="Wang J."/>
            <person name="Zhu Y."/>
            <person name="Liu G."/>
            <person name="Chen Q."/>
            <person name="Zheng C."/>
            <person name="Che J."/>
            <person name="Ge C."/>
            <person name="Shi H."/>
            <person name="Pan Z."/>
            <person name="Liu X."/>
        </authorList>
    </citation>
    <scope>NUCLEOTIDE SEQUENCE [LARGE SCALE GENOMIC DNA]</scope>
    <source>
        <strain evidence="11">DSM 16346</strain>
    </source>
</reference>
<feature type="binding site" evidence="9">
    <location>
        <begin position="59"/>
        <end position="68"/>
    </location>
    <ligand>
        <name>substrate</name>
    </ligand>
</feature>
<dbReference type="RefSeq" id="WP_048309857.1">
    <property type="nucleotide sequence ID" value="NZ_CP119526.1"/>
</dbReference>
<dbReference type="CDD" id="cd04725">
    <property type="entry name" value="OMP_decarboxylase_like"/>
    <property type="match status" value="1"/>
</dbReference>
<dbReference type="InterPro" id="IPR018089">
    <property type="entry name" value="OMPdecase_AS"/>
</dbReference>
<dbReference type="InterPro" id="IPR013785">
    <property type="entry name" value="Aldolase_TIM"/>
</dbReference>
<dbReference type="NCBIfam" id="TIGR01740">
    <property type="entry name" value="pyrF"/>
    <property type="match status" value="1"/>
</dbReference>
<name>A0A0J6D087_9BACL</name>
<evidence type="ECO:0000256" key="1">
    <source>
        <dbReference type="ARBA" id="ARBA00002356"/>
    </source>
</evidence>
<comment type="function">
    <text evidence="1 9">Catalyzes the decarboxylation of orotidine 5'-monophosphate (OMP) to uridine 5'-monophosphate (UMP).</text>
</comment>
<feature type="binding site" evidence="9">
    <location>
        <position position="32"/>
    </location>
    <ligand>
        <name>substrate</name>
    </ligand>
</feature>
<proteinExistence type="inferred from homology"/>
<dbReference type="SUPFAM" id="SSF51366">
    <property type="entry name" value="Ribulose-phoshate binding barrel"/>
    <property type="match status" value="1"/>
</dbReference>
<dbReference type="AlphaFoldDB" id="A0A0J6D087"/>
<organism evidence="11 12">
    <name type="scientific">Guptibacillus hwajinpoensis</name>
    <dbReference type="NCBI Taxonomy" id="208199"/>
    <lineage>
        <taxon>Bacteria</taxon>
        <taxon>Bacillati</taxon>
        <taxon>Bacillota</taxon>
        <taxon>Bacilli</taxon>
        <taxon>Bacillales</taxon>
        <taxon>Guptibacillaceae</taxon>
        <taxon>Guptibacillus</taxon>
    </lineage>
</organism>
<sequence>MEPSIILALDFSKRQELDHLLSAVKDEELFVKVGMEAFYLYGPKLVDELKQRGHSVFLDLKLHDIPNTVNKAMRGLAGLGVDLINVHASGGSRMMAAAIEGLEAGTSAGEKRPMCIGVTQLTSTSEEMLRKELQISLNMKDSVVTLANLAKNSGLDGVVSSALEVPMIKDACGDEFLTVTPGIRLEGDLAGDQNRVCSPTKARALGSDYIVVGRSITASPDPLAAYVKLKTEWGMTHEIHR</sequence>
<evidence type="ECO:0000256" key="4">
    <source>
        <dbReference type="ARBA" id="ARBA00022793"/>
    </source>
</evidence>
<dbReference type="SMART" id="SM00934">
    <property type="entry name" value="OMPdecase"/>
    <property type="match status" value="1"/>
</dbReference>
<evidence type="ECO:0000256" key="5">
    <source>
        <dbReference type="ARBA" id="ARBA00022975"/>
    </source>
</evidence>
<dbReference type="InterPro" id="IPR047596">
    <property type="entry name" value="OMPdecase_bac"/>
</dbReference>
<feature type="binding site" evidence="9">
    <location>
        <position position="213"/>
    </location>
    <ligand>
        <name>substrate</name>
    </ligand>
</feature>
<dbReference type="PANTHER" id="PTHR32119">
    <property type="entry name" value="OROTIDINE 5'-PHOSPHATE DECARBOXYLASE"/>
    <property type="match status" value="1"/>
</dbReference>
<feature type="binding site" evidence="9">
    <location>
        <position position="122"/>
    </location>
    <ligand>
        <name>substrate</name>
    </ligand>
</feature>
<dbReference type="Gene3D" id="3.20.20.70">
    <property type="entry name" value="Aldolase class I"/>
    <property type="match status" value="1"/>
</dbReference>
<comment type="pathway">
    <text evidence="2 9 10">Pyrimidine metabolism; UMP biosynthesis via de novo pathway; UMP from orotate: step 2/2.</text>
</comment>
<evidence type="ECO:0000256" key="3">
    <source>
        <dbReference type="ARBA" id="ARBA00011738"/>
    </source>
</evidence>
<keyword evidence="6 9" id="KW-0456">Lyase</keyword>
<keyword evidence="12" id="KW-1185">Reference proteome</keyword>
<feature type="binding site" evidence="9">
    <location>
        <position position="184"/>
    </location>
    <ligand>
        <name>substrate</name>
    </ligand>
</feature>
<dbReference type="GO" id="GO:0004590">
    <property type="term" value="F:orotidine-5'-phosphate decarboxylase activity"/>
    <property type="evidence" value="ECO:0007669"/>
    <property type="project" value="UniProtKB-UniRule"/>
</dbReference>
<comment type="caution">
    <text evidence="11">The sequence shown here is derived from an EMBL/GenBank/DDBJ whole genome shotgun (WGS) entry which is preliminary data.</text>
</comment>
<dbReference type="OrthoDB" id="9806203at2"/>
<dbReference type="UniPathway" id="UPA00070">
    <property type="reaction ID" value="UER00120"/>
</dbReference>
<feature type="binding site" evidence="9">
    <location>
        <position position="214"/>
    </location>
    <ligand>
        <name>substrate</name>
    </ligand>
</feature>
<accession>A0A0J6D087</accession>
<evidence type="ECO:0000256" key="8">
    <source>
        <dbReference type="ARBA" id="ARBA00061012"/>
    </source>
</evidence>
<dbReference type="FunFam" id="3.20.20.70:FF:000015">
    <property type="entry name" value="Orotidine 5'-phosphate decarboxylase"/>
    <property type="match status" value="1"/>
</dbReference>
<gene>
    <name evidence="9" type="primary">pyrF</name>
    <name evidence="11" type="ORF">AB986_05550</name>
</gene>
<keyword evidence="4 9" id="KW-0210">Decarboxylase</keyword>
<keyword evidence="5 9" id="KW-0665">Pyrimidine biosynthesis</keyword>
<evidence type="ECO:0000256" key="6">
    <source>
        <dbReference type="ARBA" id="ARBA00023239"/>
    </source>
</evidence>
<dbReference type="Pfam" id="PF00215">
    <property type="entry name" value="OMPdecase"/>
    <property type="match status" value="1"/>
</dbReference>
<evidence type="ECO:0000313" key="11">
    <source>
        <dbReference type="EMBL" id="KMM38738.1"/>
    </source>
</evidence>
<dbReference type="GO" id="GO:0005829">
    <property type="term" value="C:cytosol"/>
    <property type="evidence" value="ECO:0007669"/>
    <property type="project" value="TreeGrafter"/>
</dbReference>
<dbReference type="InterPro" id="IPR011060">
    <property type="entry name" value="RibuloseP-bd_barrel"/>
</dbReference>
<dbReference type="PANTHER" id="PTHR32119:SF2">
    <property type="entry name" value="OROTIDINE 5'-PHOSPHATE DECARBOXYLASE"/>
    <property type="match status" value="1"/>
</dbReference>
<evidence type="ECO:0000256" key="9">
    <source>
        <dbReference type="HAMAP-Rule" id="MF_01200"/>
    </source>
</evidence>